<evidence type="ECO:0000313" key="2">
    <source>
        <dbReference type="Proteomes" id="UP000265618"/>
    </source>
</evidence>
<gene>
    <name evidence="1" type="ORF">KIPB_015366</name>
</gene>
<evidence type="ECO:0000313" key="1">
    <source>
        <dbReference type="EMBL" id="GIQ91904.1"/>
    </source>
</evidence>
<protein>
    <submittedName>
        <fullName evidence="1">Uncharacterized protein</fullName>
    </submittedName>
</protein>
<dbReference type="Proteomes" id="UP000265618">
    <property type="component" value="Unassembled WGS sequence"/>
</dbReference>
<keyword evidence="2" id="KW-1185">Reference proteome</keyword>
<accession>A0A9K3GQ63</accession>
<name>A0A9K3GQ63_9EUKA</name>
<comment type="caution">
    <text evidence="1">The sequence shown here is derived from an EMBL/GenBank/DDBJ whole genome shotgun (WGS) entry which is preliminary data.</text>
</comment>
<feature type="non-terminal residue" evidence="1">
    <location>
        <position position="1"/>
    </location>
</feature>
<organism evidence="1 2">
    <name type="scientific">Kipferlia bialata</name>
    <dbReference type="NCBI Taxonomy" id="797122"/>
    <lineage>
        <taxon>Eukaryota</taxon>
        <taxon>Metamonada</taxon>
        <taxon>Carpediemonas-like organisms</taxon>
        <taxon>Kipferlia</taxon>
    </lineage>
</organism>
<proteinExistence type="predicted"/>
<reference evidence="1 2" key="1">
    <citation type="journal article" date="2018" name="PLoS ONE">
        <title>The draft genome of Kipferlia bialata reveals reductive genome evolution in fornicate parasites.</title>
        <authorList>
            <person name="Tanifuji G."/>
            <person name="Takabayashi S."/>
            <person name="Kume K."/>
            <person name="Takagi M."/>
            <person name="Nakayama T."/>
            <person name="Kamikawa R."/>
            <person name="Inagaki Y."/>
            <person name="Hashimoto T."/>
        </authorList>
    </citation>
    <scope>NUCLEOTIDE SEQUENCE [LARGE SCALE GENOMIC DNA]</scope>
    <source>
        <strain evidence="1">NY0173</strain>
    </source>
</reference>
<sequence>KWAGWNVETNVDSTDGVTYVSKTEDAGYRAYALDECINIDDMPEACLTSMWVKHSADSDTLLFRLDMAEDWTWQKV</sequence>
<dbReference type="EMBL" id="BDIP01008555">
    <property type="protein sequence ID" value="GIQ91904.1"/>
    <property type="molecule type" value="Genomic_DNA"/>
</dbReference>
<dbReference type="AlphaFoldDB" id="A0A9K3GQ63"/>